<gene>
    <name evidence="1" type="ORF">DQK91_07555</name>
</gene>
<dbReference type="GO" id="GO:0016289">
    <property type="term" value="F:acyl-CoA hydrolase activity"/>
    <property type="evidence" value="ECO:0007669"/>
    <property type="project" value="TreeGrafter"/>
</dbReference>
<sequence>MLPPYQEDITMRDDLEAFARANAFAQLCGIEVVEARPGHAVTRMTLEDRHRNPFGTASAGAVFMLAETAFGMAINAEMAPGGQGVAVNLAISYLRPGVEGVLTATARRSASGGPLASYEVEVRNEEGEVIAHAQAMGFCKRPKS</sequence>
<dbReference type="NCBIfam" id="TIGR00369">
    <property type="entry name" value="unchar_dom_1"/>
    <property type="match status" value="1"/>
</dbReference>
<dbReference type="PANTHER" id="PTHR42856:SF1">
    <property type="entry name" value="ACYL-COENZYME A THIOESTERASE PAAI"/>
    <property type="match status" value="1"/>
</dbReference>
<evidence type="ECO:0000313" key="2">
    <source>
        <dbReference type="Proteomes" id="UP000434052"/>
    </source>
</evidence>
<comment type="caution">
    <text evidence="1">The sequence shown here is derived from an EMBL/GenBank/DDBJ whole genome shotgun (WGS) entry which is preliminary data.</text>
</comment>
<dbReference type="AlphaFoldDB" id="A0A6P1ZJS3"/>
<dbReference type="InterPro" id="IPR003736">
    <property type="entry name" value="PAAI_dom"/>
</dbReference>
<protein>
    <submittedName>
        <fullName evidence="1">PaaI family thioesterase</fullName>
    </submittedName>
</protein>
<dbReference type="Proteomes" id="UP000434052">
    <property type="component" value="Unassembled WGS sequence"/>
</dbReference>
<organism evidence="1 2">
    <name type="scientific">Oceanidesulfovibrio marinus</name>
    <dbReference type="NCBI Taxonomy" id="370038"/>
    <lineage>
        <taxon>Bacteria</taxon>
        <taxon>Pseudomonadati</taxon>
        <taxon>Thermodesulfobacteriota</taxon>
        <taxon>Desulfovibrionia</taxon>
        <taxon>Desulfovibrionales</taxon>
        <taxon>Desulfovibrionaceae</taxon>
        <taxon>Oceanidesulfovibrio</taxon>
    </lineage>
</organism>
<dbReference type="CDD" id="cd03443">
    <property type="entry name" value="PaaI_thioesterase"/>
    <property type="match status" value="1"/>
</dbReference>
<proteinExistence type="predicted"/>
<dbReference type="SUPFAM" id="SSF54637">
    <property type="entry name" value="Thioesterase/thiol ester dehydrase-isomerase"/>
    <property type="match status" value="1"/>
</dbReference>
<dbReference type="InterPro" id="IPR027961">
    <property type="entry name" value="DUF4442"/>
</dbReference>
<name>A0A6P1ZJS3_9BACT</name>
<dbReference type="InterPro" id="IPR052723">
    <property type="entry name" value="Acyl-CoA_thioesterase_PaaI"/>
</dbReference>
<dbReference type="OrthoDB" id="32575at2"/>
<dbReference type="Gene3D" id="3.10.129.10">
    <property type="entry name" value="Hotdog Thioesterase"/>
    <property type="match status" value="1"/>
</dbReference>
<reference evidence="1 2" key="1">
    <citation type="submission" date="2018-06" db="EMBL/GenBank/DDBJ databases">
        <title>Complete genome of Desulfovibrio marinus P48SEP.</title>
        <authorList>
            <person name="Crispim J.S."/>
            <person name="Vidigal P.M.P."/>
            <person name="Silva L.C.F."/>
            <person name="Araujo L.C."/>
            <person name="Laguardia C.N."/>
            <person name="Dias R.S."/>
            <person name="Sousa M.P."/>
            <person name="Paula S.O."/>
            <person name="Silva C."/>
        </authorList>
    </citation>
    <scope>NUCLEOTIDE SEQUENCE [LARGE SCALE GENOMIC DNA]</scope>
    <source>
        <strain evidence="1 2">P48SEP</strain>
    </source>
</reference>
<dbReference type="EMBL" id="QMIF01000003">
    <property type="protein sequence ID" value="TVM35241.1"/>
    <property type="molecule type" value="Genomic_DNA"/>
</dbReference>
<dbReference type="InterPro" id="IPR029069">
    <property type="entry name" value="HotDog_dom_sf"/>
</dbReference>
<dbReference type="PANTHER" id="PTHR42856">
    <property type="entry name" value="ACYL-COENZYME A THIOESTERASE PAAI"/>
    <property type="match status" value="1"/>
</dbReference>
<evidence type="ECO:0000313" key="1">
    <source>
        <dbReference type="EMBL" id="TVM35241.1"/>
    </source>
</evidence>
<accession>A0A6P1ZJS3</accession>
<dbReference type="Pfam" id="PF14539">
    <property type="entry name" value="DUF4442"/>
    <property type="match status" value="1"/>
</dbReference>